<evidence type="ECO:0000256" key="2">
    <source>
        <dbReference type="ARBA" id="ARBA00022723"/>
    </source>
</evidence>
<evidence type="ECO:0000256" key="3">
    <source>
        <dbReference type="ARBA" id="ARBA00022801"/>
    </source>
</evidence>
<dbReference type="GO" id="GO:0016020">
    <property type="term" value="C:membrane"/>
    <property type="evidence" value="ECO:0007669"/>
    <property type="project" value="InterPro"/>
</dbReference>
<dbReference type="PANTHER" id="PTHR39540:SF1">
    <property type="entry name" value="DICTOMALLEIN-1-RELATED"/>
    <property type="match status" value="1"/>
</dbReference>
<dbReference type="CDD" id="cd23385">
    <property type="entry name" value="beta-trefoil_Ricin_MRC-like"/>
    <property type="match status" value="1"/>
</dbReference>
<keyword evidence="5 6" id="KW-0482">Metalloprotease</keyword>
<dbReference type="PROSITE" id="PS50231">
    <property type="entry name" value="RICIN_B_LECTIN"/>
    <property type="match status" value="1"/>
</dbReference>
<dbReference type="Proteomes" id="UP000238385">
    <property type="component" value="Unassembled WGS sequence"/>
</dbReference>
<feature type="domain" description="Peptidase M66" evidence="7">
    <location>
        <begin position="286"/>
        <end position="541"/>
    </location>
</feature>
<keyword evidence="4 6" id="KW-0862">Zinc</keyword>
<dbReference type="GO" id="GO:0006508">
    <property type="term" value="P:proteolysis"/>
    <property type="evidence" value="ECO:0007669"/>
    <property type="project" value="UniProtKB-UniRule"/>
</dbReference>
<dbReference type="PROSITE" id="PS51694">
    <property type="entry name" value="PEPTIDASE_M66"/>
    <property type="match status" value="1"/>
</dbReference>
<dbReference type="SMART" id="SM00458">
    <property type="entry name" value="RICIN"/>
    <property type="match status" value="1"/>
</dbReference>
<dbReference type="Pfam" id="PF12561">
    <property type="entry name" value="TagA"/>
    <property type="match status" value="1"/>
</dbReference>
<keyword evidence="2 6" id="KW-0479">Metal-binding</keyword>
<dbReference type="Gene3D" id="2.60.40.10">
    <property type="entry name" value="Immunoglobulins"/>
    <property type="match status" value="1"/>
</dbReference>
<dbReference type="AlphaFoldDB" id="A0A2T1KIY3"/>
<dbReference type="InterPro" id="IPR051256">
    <property type="entry name" value="Dictomallein"/>
</dbReference>
<dbReference type="EMBL" id="PXNN01000005">
    <property type="protein sequence ID" value="PSF09562.1"/>
    <property type="molecule type" value="Genomic_DNA"/>
</dbReference>
<name>A0A2T1KIY3_9GAMM</name>
<evidence type="ECO:0000256" key="1">
    <source>
        <dbReference type="ARBA" id="ARBA00022670"/>
    </source>
</evidence>
<dbReference type="GO" id="GO:0005509">
    <property type="term" value="F:calcium ion binding"/>
    <property type="evidence" value="ECO:0007669"/>
    <property type="project" value="InterPro"/>
</dbReference>
<dbReference type="InterPro" id="IPR022218">
    <property type="entry name" value="TagA_dom"/>
</dbReference>
<accession>A0A2T1KIY3</accession>
<evidence type="ECO:0000256" key="5">
    <source>
        <dbReference type="ARBA" id="ARBA00023049"/>
    </source>
</evidence>
<dbReference type="SUPFAM" id="SSF49313">
    <property type="entry name" value="Cadherin-like"/>
    <property type="match status" value="1"/>
</dbReference>
<protein>
    <recommendedName>
        <fullName evidence="7">Peptidase M66 domain-containing protein</fullName>
    </recommendedName>
</protein>
<dbReference type="Pfam" id="PF10462">
    <property type="entry name" value="Peptidase_M66"/>
    <property type="match status" value="1"/>
</dbReference>
<keyword evidence="9" id="KW-1185">Reference proteome</keyword>
<dbReference type="InterPro" id="IPR015919">
    <property type="entry name" value="Cadherin-like_sf"/>
</dbReference>
<keyword evidence="3 6" id="KW-0378">Hydrolase</keyword>
<reference evidence="8 9" key="1">
    <citation type="submission" date="2018-03" db="EMBL/GenBank/DDBJ databases">
        <title>Marinobacter brunus sp. nov., a marine bacterium of Gamma-proteobacteria isolated from the surface seawater of the South China Sea.</title>
        <authorList>
            <person name="Cheng H."/>
            <person name="Wu Y.-H."/>
            <person name="Xamxidin M."/>
            <person name="Xu X.-W."/>
        </authorList>
    </citation>
    <scope>NUCLEOTIDE SEQUENCE [LARGE SCALE GENOMIC DNA]</scope>
    <source>
        <strain evidence="8 9">JCM 30472</strain>
    </source>
</reference>
<feature type="active site" evidence="6">
    <location>
        <position position="438"/>
    </location>
</feature>
<dbReference type="InterPro" id="IPR019503">
    <property type="entry name" value="Peptidase_M66_dom"/>
</dbReference>
<dbReference type="PROSITE" id="PS51257">
    <property type="entry name" value="PROKAR_LIPOPROTEIN"/>
    <property type="match status" value="1"/>
</dbReference>
<dbReference type="GO" id="GO:0004222">
    <property type="term" value="F:metalloendopeptidase activity"/>
    <property type="evidence" value="ECO:0007669"/>
    <property type="project" value="UniProtKB-UniRule"/>
</dbReference>
<dbReference type="InterPro" id="IPR035992">
    <property type="entry name" value="Ricin_B-like_lectins"/>
</dbReference>
<dbReference type="Gene3D" id="2.80.10.50">
    <property type="match status" value="1"/>
</dbReference>
<dbReference type="SUPFAM" id="SSF50370">
    <property type="entry name" value="Ricin B-like lectins"/>
    <property type="match status" value="1"/>
</dbReference>
<feature type="binding site" evidence="6">
    <location>
        <position position="447"/>
    </location>
    <ligand>
        <name>Zn(2+)</name>
        <dbReference type="ChEBI" id="CHEBI:29105"/>
        <note>catalytic</note>
    </ligand>
</feature>
<feature type="binding site" evidence="6">
    <location>
        <position position="437"/>
    </location>
    <ligand>
        <name>Zn(2+)</name>
        <dbReference type="ChEBI" id="CHEBI:29105"/>
        <note>catalytic</note>
    </ligand>
</feature>
<dbReference type="Pfam" id="PF00652">
    <property type="entry name" value="Ricin_B_lectin"/>
    <property type="match status" value="1"/>
</dbReference>
<dbReference type="InterPro" id="IPR000772">
    <property type="entry name" value="Ricin_B_lectin"/>
</dbReference>
<keyword evidence="1 6" id="KW-0645">Protease</keyword>
<evidence type="ECO:0000256" key="4">
    <source>
        <dbReference type="ARBA" id="ARBA00022833"/>
    </source>
</evidence>
<gene>
    <name evidence="8" type="ORF">C7H08_03505</name>
</gene>
<evidence type="ECO:0000259" key="7">
    <source>
        <dbReference type="PROSITE" id="PS51694"/>
    </source>
</evidence>
<comment type="caution">
    <text evidence="8">The sequence shown here is derived from an EMBL/GenBank/DDBJ whole genome shotgun (WGS) entry which is preliminary data.</text>
</comment>
<organism evidence="8 9">
    <name type="scientific">Marinobacter halophilus</name>
    <dbReference type="NCBI Taxonomy" id="1323740"/>
    <lineage>
        <taxon>Bacteria</taxon>
        <taxon>Pseudomonadati</taxon>
        <taxon>Pseudomonadota</taxon>
        <taxon>Gammaproteobacteria</taxon>
        <taxon>Pseudomonadales</taxon>
        <taxon>Marinobacteraceae</taxon>
        <taxon>Marinobacter</taxon>
    </lineage>
</organism>
<proteinExistence type="predicted"/>
<evidence type="ECO:0000256" key="6">
    <source>
        <dbReference type="PROSITE-ProRule" id="PRU01031"/>
    </source>
</evidence>
<dbReference type="InterPro" id="IPR013783">
    <property type="entry name" value="Ig-like_fold"/>
</dbReference>
<evidence type="ECO:0000313" key="8">
    <source>
        <dbReference type="EMBL" id="PSF09562.1"/>
    </source>
</evidence>
<dbReference type="PANTHER" id="PTHR39540">
    <property type="match status" value="1"/>
</dbReference>
<sequence length="946" mass="103474">MSRKLSFVLVSGLILSGCGGSSSDSETTNTVTITNAPLPAVASLPYEYQPLISDNAPGKRFQASGLPGWATLDEQRGIISGMPDADDVTAHHPFQLSVTVNNQTHRYDQALSVLPTSQVLTRKALDFRATNYDGTPRPVRNDLSTGDLSGEVVFAQSHTVMPNGNFQQDSGDETRSVYKPRLVALREALLMFTPDITDTPVTVDVELSIHGEPSGRYRMSHPNDLPASDHEGRHRVEYSTRAWSLRLPWDKVRNGLSISFIVNQGAPEEKQGILPASQIDIGEASQIVFQSLRLGMLTHVEDRTGHFTLRDPVLAATDYFQTLPVSRMVMASYADMELDRVIIGNGKIYTDVSDTEGGIYEGDMRENVAKSQVSVGINQANYGLTSSNMRQQYAHVFKQITNHHAWGNYQNGRVDHGLSGGNGIGTLLSSRGNEASHEWGHAYGLGHYPGANLTEDGRWQRHHADSGWGFIAHRGRMRDNLAHNNWATEDMPNGSHYLGRIPYRYDSMSGGSGGNRFSEYTHYTGFSARVIQNDLARFPIPDTGFATGYKKWNTETGQYDTHEFAANARFPAPRNVGVPVATLLGGYDPDGTNAVIYPVFHGNYGNIFDLPEPAATGNACWITASNAQSEQKRMAVAEARHQSGTINQFHINLEASFRPTLASLHCRRDGVEIELTRTTFNGETPELPPVAIVGQQHGFVQLKARDTASLNQRLGELATDAFPVPDSDTRILLDSYSNEQLENGLDVVAGAVLDKLVQQKLQVRQARALVQKLESENVNPPSIREALTDLLMASGFIRETSDIELNGSLLSTSGGHRLSSTLDPNGHLVVVTSANGQPEAADWLMSARGSLHPADQPWNCLAPSAGRLTLASCDPNQANQQWSHQNNESLRNAGTGQCIDYAFNSGAAVMYGCHNNWNQKWQTVTTTDSPVLASLPGKVLTALYQN</sequence>
<comment type="cofactor">
    <cofactor evidence="6">
        <name>Zn(2+)</name>
        <dbReference type="ChEBI" id="CHEBI:29105"/>
    </cofactor>
    <text evidence="6">Binds 1 zinc ion per subunit.</text>
</comment>
<dbReference type="RefSeq" id="WP_106670395.1">
    <property type="nucleotide sequence ID" value="NZ_BMFE01000001.1"/>
</dbReference>
<feature type="binding site" evidence="6">
    <location>
        <position position="441"/>
    </location>
    <ligand>
        <name>Zn(2+)</name>
        <dbReference type="ChEBI" id="CHEBI:29105"/>
        <note>catalytic</note>
    </ligand>
</feature>
<evidence type="ECO:0000313" key="9">
    <source>
        <dbReference type="Proteomes" id="UP000238385"/>
    </source>
</evidence>
<dbReference type="OrthoDB" id="6229465at2"/>